<keyword evidence="1" id="KW-0472">Membrane</keyword>
<keyword evidence="1" id="KW-1133">Transmembrane helix</keyword>
<name>A0A7S2KFF4_9STRA</name>
<gene>
    <name evidence="2" type="ORF">LDAN0321_LOCUS8786</name>
</gene>
<protein>
    <submittedName>
        <fullName evidence="2">Uncharacterized protein</fullName>
    </submittedName>
</protein>
<accession>A0A7S2KFF4</accession>
<keyword evidence="1" id="KW-0812">Transmembrane</keyword>
<reference evidence="2" key="1">
    <citation type="submission" date="2021-01" db="EMBL/GenBank/DDBJ databases">
        <authorList>
            <person name="Corre E."/>
            <person name="Pelletier E."/>
            <person name="Niang G."/>
            <person name="Scheremetjew M."/>
            <person name="Finn R."/>
            <person name="Kale V."/>
            <person name="Holt S."/>
            <person name="Cochrane G."/>
            <person name="Meng A."/>
            <person name="Brown T."/>
            <person name="Cohen L."/>
        </authorList>
    </citation>
    <scope>NUCLEOTIDE SEQUENCE</scope>
    <source>
        <strain evidence="2">B650</strain>
    </source>
</reference>
<proteinExistence type="predicted"/>
<evidence type="ECO:0000313" key="2">
    <source>
        <dbReference type="EMBL" id="CAD9575293.1"/>
    </source>
</evidence>
<dbReference type="AlphaFoldDB" id="A0A7S2KFF4"/>
<organism evidence="2">
    <name type="scientific">Leptocylindrus danicus</name>
    <dbReference type="NCBI Taxonomy" id="163516"/>
    <lineage>
        <taxon>Eukaryota</taxon>
        <taxon>Sar</taxon>
        <taxon>Stramenopiles</taxon>
        <taxon>Ochrophyta</taxon>
        <taxon>Bacillariophyta</taxon>
        <taxon>Coscinodiscophyceae</taxon>
        <taxon>Chaetocerotophycidae</taxon>
        <taxon>Leptocylindrales</taxon>
        <taxon>Leptocylindraceae</taxon>
        <taxon>Leptocylindrus</taxon>
    </lineage>
</organism>
<dbReference type="EMBL" id="HBGY01013618">
    <property type="protein sequence ID" value="CAD9575293.1"/>
    <property type="molecule type" value="Transcribed_RNA"/>
</dbReference>
<feature type="transmembrane region" description="Helical" evidence="1">
    <location>
        <begin position="80"/>
        <end position="102"/>
    </location>
</feature>
<evidence type="ECO:0000256" key="1">
    <source>
        <dbReference type="SAM" id="Phobius"/>
    </source>
</evidence>
<sequence>MMSPPSLHAISNRRVILHNDTTIHKIFFISSLLKQAGSAGRLTFFSFYLAEDAVIEEHNPPHMRDYRAFFLQQLNSVLPLPPVCLMTFYCCLTTSSCFYLFLNYLMMMACLCSFL</sequence>